<dbReference type="PANTHER" id="PTHR30154">
    <property type="entry name" value="LEUCINE-RESPONSIVE REGULATORY PROTEIN"/>
    <property type="match status" value="1"/>
</dbReference>
<dbReference type="PROSITE" id="PS50956">
    <property type="entry name" value="HTH_ASNC_2"/>
    <property type="match status" value="1"/>
</dbReference>
<evidence type="ECO:0000256" key="3">
    <source>
        <dbReference type="ARBA" id="ARBA00023163"/>
    </source>
</evidence>
<dbReference type="Pfam" id="PF01037">
    <property type="entry name" value="AsnC_trans_reg"/>
    <property type="match status" value="1"/>
</dbReference>
<dbReference type="SUPFAM" id="SSF54909">
    <property type="entry name" value="Dimeric alpha+beta barrel"/>
    <property type="match status" value="1"/>
</dbReference>
<sequence length="150" mass="16444">MDQIDRTILRELTQDGRLANNALAARVGVAPSTALARVKSLVDQNVITDFTIDVDPVSMGYPVQAIIALQLRTHHKSEVLGFAERIAQLPAVIQTFHVSGGEDFLVHVAVADAQSLRAFILDSLTSDPSVSHARTHLVFEHQRNRKTSLL</sequence>
<dbReference type="InterPro" id="IPR000485">
    <property type="entry name" value="AsnC-type_HTH_dom"/>
</dbReference>
<organism evidence="5">
    <name type="scientific">mine drainage metagenome</name>
    <dbReference type="NCBI Taxonomy" id="410659"/>
    <lineage>
        <taxon>unclassified sequences</taxon>
        <taxon>metagenomes</taxon>
        <taxon>ecological metagenomes</taxon>
    </lineage>
</organism>
<gene>
    <name evidence="5" type="primary">lrp_15</name>
    <name evidence="5" type="ORF">GALL_322990</name>
</gene>
<evidence type="ECO:0000259" key="4">
    <source>
        <dbReference type="PROSITE" id="PS50956"/>
    </source>
</evidence>
<keyword evidence="2" id="KW-0238">DNA-binding</keyword>
<dbReference type="GO" id="GO:0005829">
    <property type="term" value="C:cytosol"/>
    <property type="evidence" value="ECO:0007669"/>
    <property type="project" value="TreeGrafter"/>
</dbReference>
<dbReference type="Pfam" id="PF13412">
    <property type="entry name" value="HTH_24"/>
    <property type="match status" value="1"/>
</dbReference>
<accession>A0A1J5QQE1</accession>
<reference evidence="5" key="1">
    <citation type="submission" date="2016-10" db="EMBL/GenBank/DDBJ databases">
        <title>Sequence of Gallionella enrichment culture.</title>
        <authorList>
            <person name="Poehlein A."/>
            <person name="Muehling M."/>
            <person name="Daniel R."/>
        </authorList>
    </citation>
    <scope>NUCLEOTIDE SEQUENCE</scope>
</reference>
<dbReference type="SMART" id="SM00344">
    <property type="entry name" value="HTH_ASNC"/>
    <property type="match status" value="1"/>
</dbReference>
<dbReference type="GO" id="GO:0043200">
    <property type="term" value="P:response to amino acid"/>
    <property type="evidence" value="ECO:0007669"/>
    <property type="project" value="TreeGrafter"/>
</dbReference>
<dbReference type="InterPro" id="IPR019888">
    <property type="entry name" value="Tscrpt_reg_AsnC-like"/>
</dbReference>
<evidence type="ECO:0000313" key="5">
    <source>
        <dbReference type="EMBL" id="OIQ85849.1"/>
    </source>
</evidence>
<dbReference type="InterPro" id="IPR011008">
    <property type="entry name" value="Dimeric_a/b-barrel"/>
</dbReference>
<dbReference type="InterPro" id="IPR036388">
    <property type="entry name" value="WH-like_DNA-bd_sf"/>
</dbReference>
<evidence type="ECO:0000256" key="2">
    <source>
        <dbReference type="ARBA" id="ARBA00023125"/>
    </source>
</evidence>
<dbReference type="AlphaFoldDB" id="A0A1J5QQE1"/>
<protein>
    <submittedName>
        <fullName evidence="5">Leucine-responsive regulatory protein</fullName>
    </submittedName>
</protein>
<dbReference type="GO" id="GO:0043565">
    <property type="term" value="F:sequence-specific DNA binding"/>
    <property type="evidence" value="ECO:0007669"/>
    <property type="project" value="InterPro"/>
</dbReference>
<proteinExistence type="predicted"/>
<keyword evidence="3" id="KW-0804">Transcription</keyword>
<feature type="domain" description="HTH asnC-type" evidence="4">
    <location>
        <begin position="1"/>
        <end position="62"/>
    </location>
</feature>
<dbReference type="EMBL" id="MLJW01000516">
    <property type="protein sequence ID" value="OIQ85849.1"/>
    <property type="molecule type" value="Genomic_DNA"/>
</dbReference>
<dbReference type="InterPro" id="IPR019887">
    <property type="entry name" value="Tscrpt_reg_AsnC/Lrp_C"/>
</dbReference>
<keyword evidence="1" id="KW-0805">Transcription regulation</keyword>
<dbReference type="Gene3D" id="1.10.10.10">
    <property type="entry name" value="Winged helix-like DNA-binding domain superfamily/Winged helix DNA-binding domain"/>
    <property type="match status" value="1"/>
</dbReference>
<dbReference type="PRINTS" id="PR00033">
    <property type="entry name" value="HTHASNC"/>
</dbReference>
<dbReference type="Gene3D" id="3.30.70.920">
    <property type="match status" value="1"/>
</dbReference>
<name>A0A1J5QQE1_9ZZZZ</name>
<dbReference type="SUPFAM" id="SSF46785">
    <property type="entry name" value="Winged helix' DNA-binding domain"/>
    <property type="match status" value="1"/>
</dbReference>
<dbReference type="PANTHER" id="PTHR30154:SF54">
    <property type="entry name" value="POSSIBLE TRANSCRIPTIONAL REGULATORY PROTEIN (PROBABLY LRP_ASNC-FAMILY)"/>
    <property type="match status" value="1"/>
</dbReference>
<comment type="caution">
    <text evidence="5">The sequence shown here is derived from an EMBL/GenBank/DDBJ whole genome shotgun (WGS) entry which is preliminary data.</text>
</comment>
<evidence type="ECO:0000256" key="1">
    <source>
        <dbReference type="ARBA" id="ARBA00023015"/>
    </source>
</evidence>
<dbReference type="InterPro" id="IPR036390">
    <property type="entry name" value="WH_DNA-bd_sf"/>
</dbReference>